<dbReference type="InterPro" id="IPR036291">
    <property type="entry name" value="NAD(P)-bd_dom_sf"/>
</dbReference>
<dbReference type="Proteomes" id="UP000215335">
    <property type="component" value="Unassembled WGS sequence"/>
</dbReference>
<keyword evidence="2" id="KW-0444">Lipid biosynthesis</keyword>
<dbReference type="SMART" id="SM00822">
    <property type="entry name" value="PKS_KR"/>
    <property type="match status" value="1"/>
</dbReference>
<dbReference type="PIRSF" id="PIRSF000126">
    <property type="entry name" value="11-beta-HSD1"/>
    <property type="match status" value="1"/>
</dbReference>
<dbReference type="InterPro" id="IPR002347">
    <property type="entry name" value="SDR_fam"/>
</dbReference>
<dbReference type="PANTHER" id="PTHR43086:SF2">
    <property type="entry name" value="HYDROXYSTEROID DEHYDROGENASE-LIKE PROTEIN 1"/>
    <property type="match status" value="1"/>
</dbReference>
<dbReference type="Gene3D" id="3.40.50.720">
    <property type="entry name" value="NAD(P)-binding Rossmann-like Domain"/>
    <property type="match status" value="1"/>
</dbReference>
<dbReference type="InterPro" id="IPR057326">
    <property type="entry name" value="KR_dom"/>
</dbReference>
<name>A0A232EHP3_9HYME</name>
<dbReference type="GO" id="GO:0006694">
    <property type="term" value="P:steroid biosynthetic process"/>
    <property type="evidence" value="ECO:0007669"/>
    <property type="project" value="UniProtKB-KW"/>
</dbReference>
<dbReference type="PRINTS" id="PR00081">
    <property type="entry name" value="GDHRDH"/>
</dbReference>
<evidence type="ECO:0000313" key="6">
    <source>
        <dbReference type="EMBL" id="OXU17842.1"/>
    </source>
</evidence>
<protein>
    <recommendedName>
        <fullName evidence="5">Ketoreductase domain-containing protein</fullName>
    </recommendedName>
</protein>
<evidence type="ECO:0000256" key="3">
    <source>
        <dbReference type="ARBA" id="ARBA00023002"/>
    </source>
</evidence>
<dbReference type="OrthoDB" id="5545019at2759"/>
<reference evidence="6 7" key="1">
    <citation type="journal article" date="2017" name="Curr. Biol.">
        <title>The Evolution of Venom by Co-option of Single-Copy Genes.</title>
        <authorList>
            <person name="Martinson E.O."/>
            <person name="Mrinalini"/>
            <person name="Kelkar Y.D."/>
            <person name="Chang C.H."/>
            <person name="Werren J.H."/>
        </authorList>
    </citation>
    <scope>NUCLEOTIDE SEQUENCE [LARGE SCALE GENOMIC DNA]</scope>
    <source>
        <strain evidence="6 7">Alberta</strain>
        <tissue evidence="6">Whole body</tissue>
    </source>
</reference>
<dbReference type="AlphaFoldDB" id="A0A232EHP3"/>
<dbReference type="EMBL" id="NNAY01004475">
    <property type="protein sequence ID" value="OXU17842.1"/>
    <property type="molecule type" value="Genomic_DNA"/>
</dbReference>
<evidence type="ECO:0000256" key="2">
    <source>
        <dbReference type="ARBA" id="ARBA00022955"/>
    </source>
</evidence>
<dbReference type="STRING" id="543379.A0A232EHP3"/>
<proteinExistence type="inferred from homology"/>
<gene>
    <name evidence="6" type="ORF">TSAR_015271</name>
</gene>
<dbReference type="Pfam" id="PF00106">
    <property type="entry name" value="adh_short"/>
    <property type="match status" value="1"/>
</dbReference>
<evidence type="ECO:0000256" key="4">
    <source>
        <dbReference type="ARBA" id="ARBA00038261"/>
    </source>
</evidence>
<keyword evidence="3" id="KW-0560">Oxidoreductase</keyword>
<dbReference type="SUPFAM" id="SSF51735">
    <property type="entry name" value="NAD(P)-binding Rossmann-fold domains"/>
    <property type="match status" value="1"/>
</dbReference>
<keyword evidence="1" id="KW-0521">NADP</keyword>
<evidence type="ECO:0000259" key="5">
    <source>
        <dbReference type="SMART" id="SM00822"/>
    </source>
</evidence>
<feature type="domain" description="Ketoreductase" evidence="5">
    <location>
        <begin position="68"/>
        <end position="250"/>
    </location>
</feature>
<organism evidence="6 7">
    <name type="scientific">Trichomalopsis sarcophagae</name>
    <dbReference type="NCBI Taxonomy" id="543379"/>
    <lineage>
        <taxon>Eukaryota</taxon>
        <taxon>Metazoa</taxon>
        <taxon>Ecdysozoa</taxon>
        <taxon>Arthropoda</taxon>
        <taxon>Hexapoda</taxon>
        <taxon>Insecta</taxon>
        <taxon>Pterygota</taxon>
        <taxon>Neoptera</taxon>
        <taxon>Endopterygota</taxon>
        <taxon>Hymenoptera</taxon>
        <taxon>Apocrita</taxon>
        <taxon>Proctotrupomorpha</taxon>
        <taxon>Chalcidoidea</taxon>
        <taxon>Pteromalidae</taxon>
        <taxon>Pteromalinae</taxon>
        <taxon>Trichomalopsis</taxon>
    </lineage>
</organism>
<dbReference type="GO" id="GO:0016491">
    <property type="term" value="F:oxidoreductase activity"/>
    <property type="evidence" value="ECO:0007669"/>
    <property type="project" value="UniProtKB-KW"/>
</dbReference>
<keyword evidence="2" id="KW-0443">Lipid metabolism</keyword>
<keyword evidence="7" id="KW-1185">Reference proteome</keyword>
<sequence length="347" mass="37524">MLFYRTSDNNHFLVQSIRRMALTCWEKIAVVVIAAVGLRIAVRLSLVLWKKLIAPNLGLGIDVASQGKWAVVTGATDGLGKAFAQALANKGLDIVLVSRSLPKLEEVAAEIKQTYGVETRVVEADLTEGQAVYNKIGKAIEELEVGVLVNNAGTSYEHPELFTNLEEETIARILQLNVAGVTGVARQVLPGMMERRKGIVINIGSAAGAMPSPYLAVYSASKMFVDKLSADLAAEAAPRGVTVQCVLPGPVATKMSKIKRATWMAPTPERFVEATLKTVGIEQRTTGYPPHCLILGFVNGLQCICEKGAVWLVARTMLNIRGRALRKKMKDAEAKESSNSAEQPLQE</sequence>
<dbReference type="PRINTS" id="PR00080">
    <property type="entry name" value="SDRFAMILY"/>
</dbReference>
<comment type="caution">
    <text evidence="6">The sequence shown here is derived from an EMBL/GenBank/DDBJ whole genome shotgun (WGS) entry which is preliminary data.</text>
</comment>
<dbReference type="PANTHER" id="PTHR43086">
    <property type="entry name" value="VERY-LONG-CHAIN 3-OXOOACYL-COA REDUCTASE"/>
    <property type="match status" value="1"/>
</dbReference>
<dbReference type="GO" id="GO:0005783">
    <property type="term" value="C:endoplasmic reticulum"/>
    <property type="evidence" value="ECO:0007669"/>
    <property type="project" value="TreeGrafter"/>
</dbReference>
<accession>A0A232EHP3</accession>
<evidence type="ECO:0000256" key="1">
    <source>
        <dbReference type="ARBA" id="ARBA00022857"/>
    </source>
</evidence>
<dbReference type="FunFam" id="3.40.50.720:FF:000137">
    <property type="entry name" value="Hydroxysteroid (17-beta) dehydrogenase 3"/>
    <property type="match status" value="1"/>
</dbReference>
<comment type="similarity">
    <text evidence="4">Belongs to the short-chain dehydrogenases/reductases (SDR) family. 17-beta-HSD 3 subfamily.</text>
</comment>
<evidence type="ECO:0000313" key="7">
    <source>
        <dbReference type="Proteomes" id="UP000215335"/>
    </source>
</evidence>
<dbReference type="GO" id="GO:0030497">
    <property type="term" value="P:fatty acid elongation"/>
    <property type="evidence" value="ECO:0007669"/>
    <property type="project" value="TreeGrafter"/>
</dbReference>
<keyword evidence="2" id="KW-0752">Steroid biosynthesis</keyword>
<dbReference type="CDD" id="cd05356">
    <property type="entry name" value="17beta-HSD1_like_SDR_c"/>
    <property type="match status" value="1"/>
</dbReference>